<dbReference type="PANTHER" id="PTHR46111:SF1">
    <property type="entry name" value="RIBOSOMAL RNA SMALL SUBUNIT METHYLTRANSFERASE I"/>
    <property type="match status" value="1"/>
</dbReference>
<dbReference type="Gene3D" id="3.30.950.10">
    <property type="entry name" value="Methyltransferase, Cobalt-precorrin-4 Transmethylase, Domain 2"/>
    <property type="match status" value="1"/>
</dbReference>
<comment type="function">
    <text evidence="6">Catalyzes the 2'-O-methylation of the ribose of cytidine 1402 (C1402) in 16S rRNA.</text>
</comment>
<keyword evidence="3 6" id="KW-0489">Methyltransferase</keyword>
<keyword evidence="1 6" id="KW-0963">Cytoplasm</keyword>
<comment type="catalytic activity">
    <reaction evidence="6">
        <text>cytidine(1402) in 16S rRNA + S-adenosyl-L-methionine = 2'-O-methylcytidine(1402) in 16S rRNA + S-adenosyl-L-homocysteine + H(+)</text>
        <dbReference type="Rhea" id="RHEA:42924"/>
        <dbReference type="Rhea" id="RHEA-COMP:10285"/>
        <dbReference type="Rhea" id="RHEA-COMP:10286"/>
        <dbReference type="ChEBI" id="CHEBI:15378"/>
        <dbReference type="ChEBI" id="CHEBI:57856"/>
        <dbReference type="ChEBI" id="CHEBI:59789"/>
        <dbReference type="ChEBI" id="CHEBI:74495"/>
        <dbReference type="ChEBI" id="CHEBI:82748"/>
        <dbReference type="EC" id="2.1.1.198"/>
    </reaction>
</comment>
<comment type="similarity">
    <text evidence="6">Belongs to the methyltransferase superfamily. RsmI family.</text>
</comment>
<dbReference type="InterPro" id="IPR000878">
    <property type="entry name" value="4pyrrol_Mease"/>
</dbReference>
<accession>A0A7C1FQ40</accession>
<keyword evidence="2 6" id="KW-0698">rRNA processing</keyword>
<organism evidence="9">
    <name type="scientific">Thermomicrobium roseum</name>
    <dbReference type="NCBI Taxonomy" id="500"/>
    <lineage>
        <taxon>Bacteria</taxon>
        <taxon>Pseudomonadati</taxon>
        <taxon>Thermomicrobiota</taxon>
        <taxon>Thermomicrobia</taxon>
        <taxon>Thermomicrobiales</taxon>
        <taxon>Thermomicrobiaceae</taxon>
        <taxon>Thermomicrobium</taxon>
    </lineage>
</organism>
<evidence type="ECO:0000256" key="2">
    <source>
        <dbReference type="ARBA" id="ARBA00022552"/>
    </source>
</evidence>
<dbReference type="Pfam" id="PF23016">
    <property type="entry name" value="RsmI_C"/>
    <property type="match status" value="1"/>
</dbReference>
<dbReference type="Gene3D" id="3.40.1010.10">
    <property type="entry name" value="Cobalt-precorrin-4 Transmethylase, Domain 1"/>
    <property type="match status" value="1"/>
</dbReference>
<dbReference type="SUPFAM" id="SSF53790">
    <property type="entry name" value="Tetrapyrrole methylase"/>
    <property type="match status" value="1"/>
</dbReference>
<sequence>MGTLYLVGTPIGNLEDITMRALRVLREVQLIAAEDTRETRKLLGRYGITTPVVSYHAHSGPARLRQLLAALEEGDVAVVSEAGMPGISDPGAELVQAASAAGHSVVVVPGPSAVTAAAAVSGLVTDGFLFLGFLPRRSSERREQLAAVRSLPYPLIVFEAPHRLREMLADALEVLGDRSVAVCRELTKRFEEVQRTTLRGALSLFEQREPRGEFVLVIAAEQPTPTTWDETAVRRLVAERLAAGLAPSAVARELARVTGLPRRELYRMALATRSERAVPATEEEGEEHER</sequence>
<evidence type="ECO:0000259" key="8">
    <source>
        <dbReference type="Pfam" id="PF23016"/>
    </source>
</evidence>
<dbReference type="InterPro" id="IPR008189">
    <property type="entry name" value="rRNA_ssu_MeTfrase_I"/>
</dbReference>
<evidence type="ECO:0000256" key="5">
    <source>
        <dbReference type="ARBA" id="ARBA00022691"/>
    </source>
</evidence>
<dbReference type="InterPro" id="IPR014777">
    <property type="entry name" value="4pyrrole_Mease_sub1"/>
</dbReference>
<dbReference type="FunFam" id="3.40.1010.10:FF:000007">
    <property type="entry name" value="Ribosomal RNA small subunit methyltransferase I"/>
    <property type="match status" value="1"/>
</dbReference>
<protein>
    <recommendedName>
        <fullName evidence="6">Ribosomal RNA small subunit methyltransferase I</fullName>
        <ecNumber evidence="6">2.1.1.198</ecNumber>
    </recommendedName>
    <alternativeName>
        <fullName evidence="6">16S rRNA 2'-O-ribose C1402 methyltransferase</fullName>
    </alternativeName>
    <alternativeName>
        <fullName evidence="6">rRNA (cytidine-2'-O-)-methyltransferase RsmI</fullName>
    </alternativeName>
</protein>
<dbReference type="EC" id="2.1.1.198" evidence="6"/>
<evidence type="ECO:0000313" key="9">
    <source>
        <dbReference type="EMBL" id="HEF65252.1"/>
    </source>
</evidence>
<dbReference type="InterPro" id="IPR035996">
    <property type="entry name" value="4pyrrol_Methylase_sf"/>
</dbReference>
<dbReference type="HAMAP" id="MF_01877">
    <property type="entry name" value="16SrRNA_methyltr_I"/>
    <property type="match status" value="1"/>
</dbReference>
<dbReference type="InterPro" id="IPR014776">
    <property type="entry name" value="4pyrrole_Mease_sub2"/>
</dbReference>
<proteinExistence type="inferred from homology"/>
<evidence type="ECO:0000256" key="4">
    <source>
        <dbReference type="ARBA" id="ARBA00022679"/>
    </source>
</evidence>
<dbReference type="PANTHER" id="PTHR46111">
    <property type="entry name" value="RIBOSOMAL RNA SMALL SUBUNIT METHYLTRANSFERASE I"/>
    <property type="match status" value="1"/>
</dbReference>
<dbReference type="InterPro" id="IPR053910">
    <property type="entry name" value="RsmI_HTH"/>
</dbReference>
<evidence type="ECO:0000259" key="7">
    <source>
        <dbReference type="Pfam" id="PF00590"/>
    </source>
</evidence>
<name>A0A7C1FQ40_THERO</name>
<dbReference type="GO" id="GO:0070677">
    <property type="term" value="F:rRNA (cytosine-2'-O-)-methyltransferase activity"/>
    <property type="evidence" value="ECO:0007669"/>
    <property type="project" value="UniProtKB-UniRule"/>
</dbReference>
<evidence type="ECO:0000256" key="3">
    <source>
        <dbReference type="ARBA" id="ARBA00022603"/>
    </source>
</evidence>
<evidence type="ECO:0000256" key="6">
    <source>
        <dbReference type="HAMAP-Rule" id="MF_01877"/>
    </source>
</evidence>
<dbReference type="Pfam" id="PF00590">
    <property type="entry name" value="TP_methylase"/>
    <property type="match status" value="1"/>
</dbReference>
<keyword evidence="4 6" id="KW-0808">Transferase</keyword>
<dbReference type="EMBL" id="DSJL01000011">
    <property type="protein sequence ID" value="HEF65252.1"/>
    <property type="molecule type" value="Genomic_DNA"/>
</dbReference>
<gene>
    <name evidence="6 9" type="primary">rsmI</name>
    <name evidence="9" type="ORF">ENP47_06620</name>
</gene>
<comment type="subcellular location">
    <subcellularLocation>
        <location evidence="6">Cytoplasm</location>
    </subcellularLocation>
</comment>
<comment type="caution">
    <text evidence="9">The sequence shown here is derived from an EMBL/GenBank/DDBJ whole genome shotgun (WGS) entry which is preliminary data.</text>
</comment>
<dbReference type="GO" id="GO:0005737">
    <property type="term" value="C:cytoplasm"/>
    <property type="evidence" value="ECO:0007669"/>
    <property type="project" value="UniProtKB-SubCell"/>
</dbReference>
<dbReference type="FunFam" id="3.30.950.10:FF:000002">
    <property type="entry name" value="Ribosomal RNA small subunit methyltransferase I"/>
    <property type="match status" value="1"/>
</dbReference>
<dbReference type="AlphaFoldDB" id="A0A7C1FQ40"/>
<keyword evidence="5 6" id="KW-0949">S-adenosyl-L-methionine</keyword>
<dbReference type="PIRSF" id="PIRSF005917">
    <property type="entry name" value="MTase_YraL"/>
    <property type="match status" value="1"/>
</dbReference>
<reference evidence="9" key="1">
    <citation type="journal article" date="2020" name="mSystems">
        <title>Genome- and Community-Level Interaction Insights into Carbon Utilization and Element Cycling Functions of Hydrothermarchaeota in Hydrothermal Sediment.</title>
        <authorList>
            <person name="Zhou Z."/>
            <person name="Liu Y."/>
            <person name="Xu W."/>
            <person name="Pan J."/>
            <person name="Luo Z.H."/>
            <person name="Li M."/>
        </authorList>
    </citation>
    <scope>NUCLEOTIDE SEQUENCE [LARGE SCALE GENOMIC DNA]</scope>
    <source>
        <strain evidence="9">SpSt-222</strain>
    </source>
</reference>
<feature type="domain" description="RsmI HTH" evidence="8">
    <location>
        <begin position="233"/>
        <end position="271"/>
    </location>
</feature>
<feature type="domain" description="Tetrapyrrole methylase" evidence="7">
    <location>
        <begin position="3"/>
        <end position="199"/>
    </location>
</feature>
<dbReference type="NCBIfam" id="TIGR00096">
    <property type="entry name" value="16S rRNA (cytidine(1402)-2'-O)-methyltransferase"/>
    <property type="match status" value="1"/>
</dbReference>
<dbReference type="CDD" id="cd11648">
    <property type="entry name" value="RsmI"/>
    <property type="match status" value="1"/>
</dbReference>
<evidence type="ECO:0000256" key="1">
    <source>
        <dbReference type="ARBA" id="ARBA00022490"/>
    </source>
</evidence>